<evidence type="ECO:0000313" key="1">
    <source>
        <dbReference type="EMBL" id="KAL1262104.1"/>
    </source>
</evidence>
<sequence>MENGVRVYTFILLRNHTENKNPTERFYYEMLRCSVLQMGVERCNWALCRPPNCLTTNKRLWKIPVFKQYSTYQCFAGDSMFVLVPVILLEA</sequence>
<dbReference type="EMBL" id="JAYMGO010000014">
    <property type="protein sequence ID" value="KAL1262104.1"/>
    <property type="molecule type" value="Genomic_DNA"/>
</dbReference>
<evidence type="ECO:0000313" key="2">
    <source>
        <dbReference type="Proteomes" id="UP001558613"/>
    </source>
</evidence>
<reference evidence="1 2" key="1">
    <citation type="submission" date="2023-09" db="EMBL/GenBank/DDBJ databases">
        <authorList>
            <person name="Wang M."/>
        </authorList>
    </citation>
    <scope>NUCLEOTIDE SEQUENCE [LARGE SCALE GENOMIC DNA]</scope>
    <source>
        <strain evidence="1">GT-2023</strain>
        <tissue evidence="1">Liver</tissue>
    </source>
</reference>
<dbReference type="Proteomes" id="UP001558613">
    <property type="component" value="Unassembled WGS sequence"/>
</dbReference>
<gene>
    <name evidence="1" type="ORF">QQF64_007369</name>
</gene>
<organism evidence="1 2">
    <name type="scientific">Cirrhinus molitorella</name>
    <name type="common">mud carp</name>
    <dbReference type="NCBI Taxonomy" id="172907"/>
    <lineage>
        <taxon>Eukaryota</taxon>
        <taxon>Metazoa</taxon>
        <taxon>Chordata</taxon>
        <taxon>Craniata</taxon>
        <taxon>Vertebrata</taxon>
        <taxon>Euteleostomi</taxon>
        <taxon>Actinopterygii</taxon>
        <taxon>Neopterygii</taxon>
        <taxon>Teleostei</taxon>
        <taxon>Ostariophysi</taxon>
        <taxon>Cypriniformes</taxon>
        <taxon>Cyprinidae</taxon>
        <taxon>Labeoninae</taxon>
        <taxon>Labeonini</taxon>
        <taxon>Cirrhinus</taxon>
    </lineage>
</organism>
<comment type="caution">
    <text evidence="1">The sequence shown here is derived from an EMBL/GenBank/DDBJ whole genome shotgun (WGS) entry which is preliminary data.</text>
</comment>
<protein>
    <submittedName>
        <fullName evidence="1">Uncharacterized protein</fullName>
    </submittedName>
</protein>
<proteinExistence type="predicted"/>
<name>A0ABR3MDL3_9TELE</name>
<accession>A0ABR3MDL3</accession>
<keyword evidence="2" id="KW-1185">Reference proteome</keyword>